<organism evidence="2 3">
    <name type="scientific">Aaosphaeria arxii CBS 175.79</name>
    <dbReference type="NCBI Taxonomy" id="1450172"/>
    <lineage>
        <taxon>Eukaryota</taxon>
        <taxon>Fungi</taxon>
        <taxon>Dikarya</taxon>
        <taxon>Ascomycota</taxon>
        <taxon>Pezizomycotina</taxon>
        <taxon>Dothideomycetes</taxon>
        <taxon>Pleosporomycetidae</taxon>
        <taxon>Pleosporales</taxon>
        <taxon>Pleosporales incertae sedis</taxon>
        <taxon>Aaosphaeria</taxon>
    </lineage>
</organism>
<dbReference type="GeneID" id="54288730"/>
<dbReference type="RefSeq" id="XP_033378655.1">
    <property type="nucleotide sequence ID" value="XM_033531333.1"/>
</dbReference>
<evidence type="ECO:0000313" key="2">
    <source>
        <dbReference type="EMBL" id="KAF2010316.1"/>
    </source>
</evidence>
<protein>
    <submittedName>
        <fullName evidence="2">Uncharacterized protein</fullName>
    </submittedName>
</protein>
<keyword evidence="3" id="KW-1185">Reference proteome</keyword>
<reference evidence="2" key="1">
    <citation type="journal article" date="2020" name="Stud. Mycol.">
        <title>101 Dothideomycetes genomes: a test case for predicting lifestyles and emergence of pathogens.</title>
        <authorList>
            <person name="Haridas S."/>
            <person name="Albert R."/>
            <person name="Binder M."/>
            <person name="Bloem J."/>
            <person name="Labutti K."/>
            <person name="Salamov A."/>
            <person name="Andreopoulos B."/>
            <person name="Baker S."/>
            <person name="Barry K."/>
            <person name="Bills G."/>
            <person name="Bluhm B."/>
            <person name="Cannon C."/>
            <person name="Castanera R."/>
            <person name="Culley D."/>
            <person name="Daum C."/>
            <person name="Ezra D."/>
            <person name="Gonzalez J."/>
            <person name="Henrissat B."/>
            <person name="Kuo A."/>
            <person name="Liang C."/>
            <person name="Lipzen A."/>
            <person name="Lutzoni F."/>
            <person name="Magnuson J."/>
            <person name="Mondo S."/>
            <person name="Nolan M."/>
            <person name="Ohm R."/>
            <person name="Pangilinan J."/>
            <person name="Park H.-J."/>
            <person name="Ramirez L."/>
            <person name="Alfaro M."/>
            <person name="Sun H."/>
            <person name="Tritt A."/>
            <person name="Yoshinaga Y."/>
            <person name="Zwiers L.-H."/>
            <person name="Turgeon B."/>
            <person name="Goodwin S."/>
            <person name="Spatafora J."/>
            <person name="Crous P."/>
            <person name="Grigoriev I."/>
        </authorList>
    </citation>
    <scope>NUCLEOTIDE SEQUENCE</scope>
    <source>
        <strain evidence="2">CBS 175.79</strain>
    </source>
</reference>
<evidence type="ECO:0000256" key="1">
    <source>
        <dbReference type="SAM" id="MobiDB-lite"/>
    </source>
</evidence>
<evidence type="ECO:0000313" key="3">
    <source>
        <dbReference type="Proteomes" id="UP000799778"/>
    </source>
</evidence>
<gene>
    <name evidence="2" type="ORF">BU24DRAFT_454711</name>
</gene>
<dbReference type="EMBL" id="ML978076">
    <property type="protein sequence ID" value="KAF2010316.1"/>
    <property type="molecule type" value="Genomic_DNA"/>
</dbReference>
<dbReference type="AlphaFoldDB" id="A0A6A5XBU2"/>
<accession>A0A6A5XBU2</accession>
<feature type="compositionally biased region" description="Basic and acidic residues" evidence="1">
    <location>
        <begin position="25"/>
        <end position="44"/>
    </location>
</feature>
<feature type="compositionally biased region" description="Polar residues" evidence="1">
    <location>
        <begin position="45"/>
        <end position="91"/>
    </location>
</feature>
<name>A0A6A5XBU2_9PLEO</name>
<proteinExistence type="predicted"/>
<dbReference type="Proteomes" id="UP000799778">
    <property type="component" value="Unassembled WGS sequence"/>
</dbReference>
<feature type="region of interest" description="Disordered" evidence="1">
    <location>
        <begin position="1"/>
        <end position="162"/>
    </location>
</feature>
<sequence>MRSHPGGYITISEHQLAHELAVQQSHEDERRRSSQSARRDHSDRSTQTQENPESSVSAPRNPSLSASSDVTAEVVGSSTQVANAASGNENATPLIPITQPRDESAQTLLAPPESPHPEQRRGLPTMSQVAEREQLQNLSKRRRSAEAAPQSASGVLRRPTRRLCPHCAQKVPV</sequence>